<protein>
    <submittedName>
        <fullName evidence="1">Uncharacterized protein</fullName>
    </submittedName>
</protein>
<dbReference type="EMBL" id="QUSF01000054">
    <property type="protein sequence ID" value="RLV97631.1"/>
    <property type="molecule type" value="Genomic_DNA"/>
</dbReference>
<comment type="caution">
    <text evidence="1">The sequence shown here is derived from an EMBL/GenBank/DDBJ whole genome shotgun (WGS) entry which is preliminary data.</text>
</comment>
<name>A0A3L8S5X3_CHLGU</name>
<evidence type="ECO:0000313" key="2">
    <source>
        <dbReference type="Proteomes" id="UP000276834"/>
    </source>
</evidence>
<reference evidence="1 2" key="1">
    <citation type="journal article" date="2018" name="Proc. R. Soc. B">
        <title>A non-coding region near Follistatin controls head colour polymorphism in the Gouldian finch.</title>
        <authorList>
            <person name="Toomey M.B."/>
            <person name="Marques C.I."/>
            <person name="Andrade P."/>
            <person name="Araujo P.M."/>
            <person name="Sabatino S."/>
            <person name="Gazda M.A."/>
            <person name="Afonso S."/>
            <person name="Lopes R.J."/>
            <person name="Corbo J.C."/>
            <person name="Carneiro M."/>
        </authorList>
    </citation>
    <scope>NUCLEOTIDE SEQUENCE [LARGE SCALE GENOMIC DNA]</scope>
    <source>
        <strain evidence="1">Red01</strain>
        <tissue evidence="1">Muscle</tissue>
    </source>
</reference>
<organism evidence="1 2">
    <name type="scientific">Chloebia gouldiae</name>
    <name type="common">Gouldian finch</name>
    <name type="synonym">Erythrura gouldiae</name>
    <dbReference type="NCBI Taxonomy" id="44316"/>
    <lineage>
        <taxon>Eukaryota</taxon>
        <taxon>Metazoa</taxon>
        <taxon>Chordata</taxon>
        <taxon>Craniata</taxon>
        <taxon>Vertebrata</taxon>
        <taxon>Euteleostomi</taxon>
        <taxon>Archelosauria</taxon>
        <taxon>Archosauria</taxon>
        <taxon>Dinosauria</taxon>
        <taxon>Saurischia</taxon>
        <taxon>Theropoda</taxon>
        <taxon>Coelurosauria</taxon>
        <taxon>Aves</taxon>
        <taxon>Neognathae</taxon>
        <taxon>Neoaves</taxon>
        <taxon>Telluraves</taxon>
        <taxon>Australaves</taxon>
        <taxon>Passeriformes</taxon>
        <taxon>Passeroidea</taxon>
        <taxon>Passeridae</taxon>
        <taxon>Chloebia</taxon>
    </lineage>
</organism>
<dbReference type="Proteomes" id="UP000276834">
    <property type="component" value="Unassembled WGS sequence"/>
</dbReference>
<evidence type="ECO:0000313" key="1">
    <source>
        <dbReference type="EMBL" id="RLV97631.1"/>
    </source>
</evidence>
<gene>
    <name evidence="1" type="ORF">DV515_00011588</name>
</gene>
<accession>A0A3L8S5X3</accession>
<keyword evidence="2" id="KW-1185">Reference proteome</keyword>
<sequence length="81" mass="9394">MAPLEIRDQNLEDIKEDFHMMVFSISEISKDTFTFREILECNFCQSRSAASSKAACYIYTHTHSHGEQREEGGDEWTLPFS</sequence>
<proteinExistence type="predicted"/>
<dbReference type="AlphaFoldDB" id="A0A3L8S5X3"/>